<sequence>MRLLYWIAATLPLASAVPVAPQDKTLTRGSNVHPRQLGNVLTLAKGDDPISKLLRNYSGGSLSSRDMASKHEPRGAAGPLDSITNTLAGLTGKGSVSGLLNSGSK</sequence>
<proteinExistence type="predicted"/>
<feature type="chain" id="PRO_5002951640" evidence="2">
    <location>
        <begin position="17"/>
        <end position="105"/>
    </location>
</feature>
<evidence type="ECO:0000256" key="1">
    <source>
        <dbReference type="SAM" id="MobiDB-lite"/>
    </source>
</evidence>
<accession>C5FU46</accession>
<dbReference type="AlphaFoldDB" id="C5FU46"/>
<feature type="signal peptide" evidence="2">
    <location>
        <begin position="1"/>
        <end position="16"/>
    </location>
</feature>
<protein>
    <submittedName>
        <fullName evidence="3">Uncharacterized protein</fullName>
    </submittedName>
</protein>
<name>C5FU46_ARTOC</name>
<gene>
    <name evidence="3" type="ORF">MCYG_06249</name>
</gene>
<keyword evidence="4" id="KW-1185">Reference proteome</keyword>
<feature type="region of interest" description="Disordered" evidence="1">
    <location>
        <begin position="59"/>
        <end position="82"/>
    </location>
</feature>
<keyword evidence="2" id="KW-0732">Signal</keyword>
<dbReference type="EMBL" id="DS995706">
    <property type="protein sequence ID" value="EEQ33430.1"/>
    <property type="molecule type" value="Genomic_DNA"/>
</dbReference>
<dbReference type="GeneID" id="9227891"/>
<reference evidence="4" key="1">
    <citation type="journal article" date="2012" name="MBio">
        <title>Comparative genome analysis of Trichophyton rubrum and related dermatophytes reveals candidate genes involved in infection.</title>
        <authorList>
            <person name="Martinez D.A."/>
            <person name="Oliver B.G."/>
            <person name="Graeser Y."/>
            <person name="Goldberg J.M."/>
            <person name="Li W."/>
            <person name="Martinez-Rossi N.M."/>
            <person name="Monod M."/>
            <person name="Shelest E."/>
            <person name="Barton R.C."/>
            <person name="Birch E."/>
            <person name="Brakhage A.A."/>
            <person name="Chen Z."/>
            <person name="Gurr S.J."/>
            <person name="Heiman D."/>
            <person name="Heitman J."/>
            <person name="Kosti I."/>
            <person name="Rossi A."/>
            <person name="Saif S."/>
            <person name="Samalova M."/>
            <person name="Saunders C.W."/>
            <person name="Shea T."/>
            <person name="Summerbell R.C."/>
            <person name="Xu J."/>
            <person name="Young S."/>
            <person name="Zeng Q."/>
            <person name="Birren B.W."/>
            <person name="Cuomo C.A."/>
            <person name="White T.C."/>
        </authorList>
    </citation>
    <scope>NUCLEOTIDE SEQUENCE [LARGE SCALE GENOMIC DNA]</scope>
    <source>
        <strain evidence="4">ATCC MYA-4605 / CBS 113480</strain>
    </source>
</reference>
<evidence type="ECO:0000313" key="3">
    <source>
        <dbReference type="EMBL" id="EEQ33430.1"/>
    </source>
</evidence>
<evidence type="ECO:0000256" key="2">
    <source>
        <dbReference type="SAM" id="SignalP"/>
    </source>
</evidence>
<dbReference type="VEuPathDB" id="FungiDB:MCYG_06249"/>
<dbReference type="Proteomes" id="UP000002035">
    <property type="component" value="Unassembled WGS sequence"/>
</dbReference>
<dbReference type="RefSeq" id="XP_002844285.1">
    <property type="nucleotide sequence ID" value="XM_002844239.1"/>
</dbReference>
<evidence type="ECO:0000313" key="4">
    <source>
        <dbReference type="Proteomes" id="UP000002035"/>
    </source>
</evidence>
<dbReference type="HOGENOM" id="CLU_2235973_0_0_1"/>
<organism evidence="3 4">
    <name type="scientific">Arthroderma otae (strain ATCC MYA-4605 / CBS 113480)</name>
    <name type="common">Microsporum canis</name>
    <dbReference type="NCBI Taxonomy" id="554155"/>
    <lineage>
        <taxon>Eukaryota</taxon>
        <taxon>Fungi</taxon>
        <taxon>Dikarya</taxon>
        <taxon>Ascomycota</taxon>
        <taxon>Pezizomycotina</taxon>
        <taxon>Eurotiomycetes</taxon>
        <taxon>Eurotiomycetidae</taxon>
        <taxon>Onygenales</taxon>
        <taxon>Arthrodermataceae</taxon>
        <taxon>Microsporum</taxon>
    </lineage>
</organism>